<dbReference type="AlphaFoldDB" id="A0AAW6DYS4"/>
<accession>A0AAW6DYS4</accession>
<comment type="caution">
    <text evidence="1">The sequence shown here is derived from an EMBL/GenBank/DDBJ whole genome shotgun (WGS) entry which is preliminary data.</text>
</comment>
<protein>
    <recommendedName>
        <fullName evidence="3">DUF4406 domain-containing protein</fullName>
    </recommendedName>
</protein>
<reference evidence="1" key="1">
    <citation type="submission" date="2023-01" db="EMBL/GenBank/DDBJ databases">
        <title>Human gut microbiome strain richness.</title>
        <authorList>
            <person name="Chen-Liaw A."/>
        </authorList>
    </citation>
    <scope>NUCLEOTIDE SEQUENCE</scope>
    <source>
        <strain evidence="1">D59st1_B8_D59t2_181005</strain>
    </source>
</reference>
<evidence type="ECO:0000313" key="1">
    <source>
        <dbReference type="EMBL" id="MDB8742002.1"/>
    </source>
</evidence>
<proteinExistence type="predicted"/>
<name>A0AAW6DYS4_9FIRM</name>
<gene>
    <name evidence="1" type="ORF">PNV70_07955</name>
</gene>
<dbReference type="EMBL" id="JAQMLS010000005">
    <property type="protein sequence ID" value="MDB8742002.1"/>
    <property type="molecule type" value="Genomic_DNA"/>
</dbReference>
<dbReference type="RefSeq" id="WP_207741382.1">
    <property type="nucleotide sequence ID" value="NZ_JADMNX010000005.1"/>
</dbReference>
<organism evidence="1 2">
    <name type="scientific">Ruminococcus bicirculans</name>
    <name type="common">ex Wegman et al. 2014</name>
    <dbReference type="NCBI Taxonomy" id="1160721"/>
    <lineage>
        <taxon>Bacteria</taxon>
        <taxon>Bacillati</taxon>
        <taxon>Bacillota</taxon>
        <taxon>Clostridia</taxon>
        <taxon>Eubacteriales</taxon>
        <taxon>Oscillospiraceae</taxon>
        <taxon>Ruminococcus</taxon>
    </lineage>
</organism>
<dbReference type="Proteomes" id="UP001211421">
    <property type="component" value="Unassembled WGS sequence"/>
</dbReference>
<evidence type="ECO:0008006" key="3">
    <source>
        <dbReference type="Google" id="ProtNLM"/>
    </source>
</evidence>
<sequence>MKIINKSNYNGIVYLSHPYGGKKDNLDEVNECQRLLTIMHPENLYLNPIAMFGTLYDCTSYEQGLNMTLFLLEELADRMVICSDSYMYSKGCLTEIAYCSERGIPYKYLTLSQIKKEYEKYIKEHNKNG</sequence>
<dbReference type="Gene3D" id="3.40.50.10400">
    <property type="entry name" value="Hypothetical protein PA1492"/>
    <property type="match status" value="1"/>
</dbReference>
<evidence type="ECO:0000313" key="2">
    <source>
        <dbReference type="Proteomes" id="UP001211421"/>
    </source>
</evidence>